<reference evidence="3 4" key="1">
    <citation type="submission" date="2018-02" db="EMBL/GenBank/DDBJ databases">
        <title>Solimicrobium silvestre gen. nov., sp. nov., isolated from alpine forest soil.</title>
        <authorList>
            <person name="Margesin R."/>
            <person name="Albuquerque L."/>
            <person name="Zhang D.-C."/>
            <person name="Froufe H.J.C."/>
            <person name="Severino R."/>
            <person name="Roxo I."/>
            <person name="Egas C."/>
            <person name="Da Costa M.S."/>
        </authorList>
    </citation>
    <scope>NUCLEOTIDE SEQUENCE [LARGE SCALE GENOMIC DNA]</scope>
    <source>
        <strain evidence="3 4">S20-91</strain>
    </source>
</reference>
<name>A0A2S9H425_9BURK</name>
<organism evidence="3 4">
    <name type="scientific">Solimicrobium silvestre</name>
    <dbReference type="NCBI Taxonomy" id="2099400"/>
    <lineage>
        <taxon>Bacteria</taxon>
        <taxon>Pseudomonadati</taxon>
        <taxon>Pseudomonadota</taxon>
        <taxon>Betaproteobacteria</taxon>
        <taxon>Burkholderiales</taxon>
        <taxon>Oxalobacteraceae</taxon>
        <taxon>Solimicrobium</taxon>
    </lineage>
</organism>
<proteinExistence type="predicted"/>
<keyword evidence="1" id="KW-1133">Transmembrane helix</keyword>
<keyword evidence="1" id="KW-0812">Transmembrane</keyword>
<dbReference type="AlphaFoldDB" id="A0A2S9H425"/>
<keyword evidence="4" id="KW-1185">Reference proteome</keyword>
<dbReference type="InterPro" id="IPR021994">
    <property type="entry name" value="DUF3592"/>
</dbReference>
<feature type="transmembrane region" description="Helical" evidence="1">
    <location>
        <begin position="113"/>
        <end position="132"/>
    </location>
</feature>
<comment type="caution">
    <text evidence="3">The sequence shown here is derived from an EMBL/GenBank/DDBJ whole genome shotgun (WGS) entry which is preliminary data.</text>
</comment>
<dbReference type="Proteomes" id="UP000237839">
    <property type="component" value="Unassembled WGS sequence"/>
</dbReference>
<sequence length="134" mass="15596">MLFFCVVLVGAACIVSRPLLQSLYWSFEERTWPTVTGTMENSDGFSYTVNGTLHYNDVSTRYGHMMYKLPAARSRLWNAHPERVEGFKLQVYYDPNNPQISVIDRRRLTIEDYIILAFSFVLWYVAIMAILLTI</sequence>
<evidence type="ECO:0000313" key="4">
    <source>
        <dbReference type="Proteomes" id="UP000237839"/>
    </source>
</evidence>
<evidence type="ECO:0000259" key="2">
    <source>
        <dbReference type="Pfam" id="PF12158"/>
    </source>
</evidence>
<evidence type="ECO:0000256" key="1">
    <source>
        <dbReference type="SAM" id="Phobius"/>
    </source>
</evidence>
<evidence type="ECO:0000313" key="3">
    <source>
        <dbReference type="EMBL" id="PRC94727.1"/>
    </source>
</evidence>
<dbReference type="EMBL" id="PUGF01000002">
    <property type="protein sequence ID" value="PRC94727.1"/>
    <property type="molecule type" value="Genomic_DNA"/>
</dbReference>
<feature type="domain" description="DUF3592" evidence="2">
    <location>
        <begin position="45"/>
        <end position="106"/>
    </location>
</feature>
<accession>A0A2S9H425</accession>
<keyword evidence="1" id="KW-0472">Membrane</keyword>
<protein>
    <recommendedName>
        <fullName evidence="2">DUF3592 domain-containing protein</fullName>
    </recommendedName>
</protein>
<dbReference type="Pfam" id="PF12158">
    <property type="entry name" value="DUF3592"/>
    <property type="match status" value="1"/>
</dbReference>
<gene>
    <name evidence="3" type="ORF">S2091_0730</name>
</gene>